<sequence length="349" mass="41103">MHSKLKIFQFLTLLVYLSHQNQSGFQDQIGEIEPICKQPKDPREYPKTLVLFMIDRSDSKVFNQNIGYIFKLFLCIFIPNYTYFDIIDYSSEADYQKQFPPMKKRGRTEALNRFRHYEQYPESSQNISKIDRIYEALEYFREESNDTCENSVNVLIYIPIITPVMINRSPDWTNFNYLVEKMNILRNTTTSNTKYVALNFFEFDDGFIRFGGLQLGYPKVLPDDVIDQIAGNFVHKFVKPINENYEFPLRFPFIYPEDRVNPTNNSWKCAFCISIGIGTFLLVIFTIFASFYIKNLGKLIENRLMEQGENQKKISEKKSEENVGKIRKKPSKTRKIAAKKRKTILDVDI</sequence>
<keyword evidence="2" id="KW-1133">Transmembrane helix</keyword>
<organism evidence="4 5">
    <name type="scientific">Caenorhabditis angaria</name>
    <dbReference type="NCBI Taxonomy" id="860376"/>
    <lineage>
        <taxon>Eukaryota</taxon>
        <taxon>Metazoa</taxon>
        <taxon>Ecdysozoa</taxon>
        <taxon>Nematoda</taxon>
        <taxon>Chromadorea</taxon>
        <taxon>Rhabditida</taxon>
        <taxon>Rhabditina</taxon>
        <taxon>Rhabditomorpha</taxon>
        <taxon>Rhabditoidea</taxon>
        <taxon>Rhabditidae</taxon>
        <taxon>Peloderinae</taxon>
        <taxon>Caenorhabditis</taxon>
    </lineage>
</organism>
<feature type="region of interest" description="Disordered" evidence="1">
    <location>
        <begin position="310"/>
        <end position="337"/>
    </location>
</feature>
<proteinExistence type="predicted"/>
<keyword evidence="3" id="KW-0732">Signal</keyword>
<protein>
    <recommendedName>
        <fullName evidence="6">VWFA domain-containing protein</fullName>
    </recommendedName>
</protein>
<name>A0A9P1N5D3_9PELO</name>
<gene>
    <name evidence="4" type="ORF">CAMP_LOCUS13111</name>
</gene>
<accession>A0A9P1N5D3</accession>
<keyword evidence="2" id="KW-0472">Membrane</keyword>
<keyword evidence="5" id="KW-1185">Reference proteome</keyword>
<dbReference type="EMBL" id="CANHGI010000005">
    <property type="protein sequence ID" value="CAI5450474.1"/>
    <property type="molecule type" value="Genomic_DNA"/>
</dbReference>
<feature type="compositionally biased region" description="Basic residues" evidence="1">
    <location>
        <begin position="325"/>
        <end position="337"/>
    </location>
</feature>
<evidence type="ECO:0000256" key="2">
    <source>
        <dbReference type="SAM" id="Phobius"/>
    </source>
</evidence>
<reference evidence="4" key="1">
    <citation type="submission" date="2022-11" db="EMBL/GenBank/DDBJ databases">
        <authorList>
            <person name="Kikuchi T."/>
        </authorList>
    </citation>
    <scope>NUCLEOTIDE SEQUENCE</scope>
    <source>
        <strain evidence="4">PS1010</strain>
    </source>
</reference>
<keyword evidence="2" id="KW-0812">Transmembrane</keyword>
<evidence type="ECO:0000313" key="4">
    <source>
        <dbReference type="EMBL" id="CAI5450474.1"/>
    </source>
</evidence>
<evidence type="ECO:0000256" key="1">
    <source>
        <dbReference type="SAM" id="MobiDB-lite"/>
    </source>
</evidence>
<feature type="signal peptide" evidence="3">
    <location>
        <begin position="1"/>
        <end position="20"/>
    </location>
</feature>
<feature type="transmembrane region" description="Helical" evidence="2">
    <location>
        <begin position="273"/>
        <end position="293"/>
    </location>
</feature>
<evidence type="ECO:0008006" key="6">
    <source>
        <dbReference type="Google" id="ProtNLM"/>
    </source>
</evidence>
<feature type="compositionally biased region" description="Basic and acidic residues" evidence="1">
    <location>
        <begin position="310"/>
        <end position="324"/>
    </location>
</feature>
<evidence type="ECO:0000256" key="3">
    <source>
        <dbReference type="SAM" id="SignalP"/>
    </source>
</evidence>
<evidence type="ECO:0000313" key="5">
    <source>
        <dbReference type="Proteomes" id="UP001152747"/>
    </source>
</evidence>
<feature type="chain" id="PRO_5040385503" description="VWFA domain-containing protein" evidence="3">
    <location>
        <begin position="21"/>
        <end position="349"/>
    </location>
</feature>
<dbReference type="AlphaFoldDB" id="A0A9P1N5D3"/>
<dbReference type="Proteomes" id="UP001152747">
    <property type="component" value="Unassembled WGS sequence"/>
</dbReference>
<comment type="caution">
    <text evidence="4">The sequence shown here is derived from an EMBL/GenBank/DDBJ whole genome shotgun (WGS) entry which is preliminary data.</text>
</comment>